<evidence type="ECO:0000313" key="1">
    <source>
        <dbReference type="EMBL" id="KAK4222163.1"/>
    </source>
</evidence>
<reference evidence="1" key="2">
    <citation type="submission" date="2023-05" db="EMBL/GenBank/DDBJ databases">
        <authorList>
            <consortium name="Lawrence Berkeley National Laboratory"/>
            <person name="Steindorff A."/>
            <person name="Hensen N."/>
            <person name="Bonometti L."/>
            <person name="Westerberg I."/>
            <person name="Brannstrom I.O."/>
            <person name="Guillou S."/>
            <person name="Cros-Aarteil S."/>
            <person name="Calhoun S."/>
            <person name="Haridas S."/>
            <person name="Kuo A."/>
            <person name="Mondo S."/>
            <person name="Pangilinan J."/>
            <person name="Riley R."/>
            <person name="Labutti K."/>
            <person name="Andreopoulos B."/>
            <person name="Lipzen A."/>
            <person name="Chen C."/>
            <person name="Yanf M."/>
            <person name="Daum C."/>
            <person name="Ng V."/>
            <person name="Clum A."/>
            <person name="Ohm R."/>
            <person name="Martin F."/>
            <person name="Silar P."/>
            <person name="Natvig D."/>
            <person name="Lalanne C."/>
            <person name="Gautier V."/>
            <person name="Ament-Velasquez S.L."/>
            <person name="Kruys A."/>
            <person name="Hutchinson M.I."/>
            <person name="Powell A.J."/>
            <person name="Barry K."/>
            <person name="Miller A.N."/>
            <person name="Grigoriev I.V."/>
            <person name="Debuchy R."/>
            <person name="Gladieux P."/>
            <person name="Thoren M.H."/>
            <person name="Johannesson H."/>
        </authorList>
    </citation>
    <scope>NUCLEOTIDE SEQUENCE</scope>
    <source>
        <strain evidence="1">CBS 990.96</strain>
    </source>
</reference>
<accession>A0AAN6YPL8</accession>
<dbReference type="EMBL" id="MU865487">
    <property type="protein sequence ID" value="KAK4222163.1"/>
    <property type="molecule type" value="Genomic_DNA"/>
</dbReference>
<evidence type="ECO:0000313" key="2">
    <source>
        <dbReference type="Proteomes" id="UP001301958"/>
    </source>
</evidence>
<gene>
    <name evidence="1" type="ORF">QBC38DRAFT_375689</name>
</gene>
<sequence length="248" mass="27866">MQELTTAGIGRRMLGEIEEVGLDEVLASFRANHHNSHAGIRNPISSLGRIYPITGLNELMQTHSVDTTRNNGGKKTQQQPPLAICGRYYPELLYRLIATLISPPWEKTISIIDFDGKFEALRLLVAAKQVRKEDLGHVYLWMPGQEEEEDCFGEVERYMLYGDHESREREWWGTVVIGGSGNGRRYPGHVGLTAGRSGWMRVGRVEVPGFGGKGVEHGLREREKRQEVVEKAGWVGSCAWGEFVFGNK</sequence>
<dbReference type="Proteomes" id="UP001301958">
    <property type="component" value="Unassembled WGS sequence"/>
</dbReference>
<proteinExistence type="predicted"/>
<name>A0AAN6YPL8_9PEZI</name>
<keyword evidence="2" id="KW-1185">Reference proteome</keyword>
<organism evidence="1 2">
    <name type="scientific">Podospora fimiseda</name>
    <dbReference type="NCBI Taxonomy" id="252190"/>
    <lineage>
        <taxon>Eukaryota</taxon>
        <taxon>Fungi</taxon>
        <taxon>Dikarya</taxon>
        <taxon>Ascomycota</taxon>
        <taxon>Pezizomycotina</taxon>
        <taxon>Sordariomycetes</taxon>
        <taxon>Sordariomycetidae</taxon>
        <taxon>Sordariales</taxon>
        <taxon>Podosporaceae</taxon>
        <taxon>Podospora</taxon>
    </lineage>
</organism>
<reference evidence="1" key="1">
    <citation type="journal article" date="2023" name="Mol. Phylogenet. Evol.">
        <title>Genome-scale phylogeny and comparative genomics of the fungal order Sordariales.</title>
        <authorList>
            <person name="Hensen N."/>
            <person name="Bonometti L."/>
            <person name="Westerberg I."/>
            <person name="Brannstrom I.O."/>
            <person name="Guillou S."/>
            <person name="Cros-Aarteil S."/>
            <person name="Calhoun S."/>
            <person name="Haridas S."/>
            <person name="Kuo A."/>
            <person name="Mondo S."/>
            <person name="Pangilinan J."/>
            <person name="Riley R."/>
            <person name="LaButti K."/>
            <person name="Andreopoulos B."/>
            <person name="Lipzen A."/>
            <person name="Chen C."/>
            <person name="Yan M."/>
            <person name="Daum C."/>
            <person name="Ng V."/>
            <person name="Clum A."/>
            <person name="Steindorff A."/>
            <person name="Ohm R.A."/>
            <person name="Martin F."/>
            <person name="Silar P."/>
            <person name="Natvig D.O."/>
            <person name="Lalanne C."/>
            <person name="Gautier V."/>
            <person name="Ament-Velasquez S.L."/>
            <person name="Kruys A."/>
            <person name="Hutchinson M.I."/>
            <person name="Powell A.J."/>
            <person name="Barry K."/>
            <person name="Miller A.N."/>
            <person name="Grigoriev I.V."/>
            <person name="Debuchy R."/>
            <person name="Gladieux P."/>
            <person name="Hiltunen Thoren M."/>
            <person name="Johannesson H."/>
        </authorList>
    </citation>
    <scope>NUCLEOTIDE SEQUENCE</scope>
    <source>
        <strain evidence="1">CBS 990.96</strain>
    </source>
</reference>
<dbReference type="AlphaFoldDB" id="A0AAN6YPL8"/>
<comment type="caution">
    <text evidence="1">The sequence shown here is derived from an EMBL/GenBank/DDBJ whole genome shotgun (WGS) entry which is preliminary data.</text>
</comment>
<protein>
    <submittedName>
        <fullName evidence="1">Uncharacterized protein</fullName>
    </submittedName>
</protein>